<keyword evidence="3 6" id="KW-0812">Transmembrane</keyword>
<dbReference type="OrthoDB" id="2352272at2"/>
<evidence type="ECO:0000259" key="7">
    <source>
        <dbReference type="Pfam" id="PF00892"/>
    </source>
</evidence>
<feature type="transmembrane region" description="Helical" evidence="6">
    <location>
        <begin position="153"/>
        <end position="174"/>
    </location>
</feature>
<feature type="domain" description="EamA" evidence="7">
    <location>
        <begin position="154"/>
        <end position="290"/>
    </location>
</feature>
<comment type="subcellular location">
    <subcellularLocation>
        <location evidence="1">Membrane</location>
        <topology evidence="1">Multi-pass membrane protein</topology>
    </subcellularLocation>
</comment>
<feature type="transmembrane region" description="Helical" evidence="6">
    <location>
        <begin position="249"/>
        <end position="269"/>
    </location>
</feature>
<feature type="transmembrane region" description="Helical" evidence="6">
    <location>
        <begin position="92"/>
        <end position="110"/>
    </location>
</feature>
<keyword evidence="5 6" id="KW-0472">Membrane</keyword>
<feature type="transmembrane region" description="Helical" evidence="6">
    <location>
        <begin position="186"/>
        <end position="204"/>
    </location>
</feature>
<dbReference type="STRING" id="1123029.SAMN02745172_00895"/>
<protein>
    <submittedName>
        <fullName evidence="8">Threonine/homoserine efflux transporter RhtA</fullName>
    </submittedName>
</protein>
<dbReference type="RefSeq" id="WP_073625903.1">
    <property type="nucleotide sequence ID" value="NZ_FRXO01000001.1"/>
</dbReference>
<reference evidence="8 9" key="1">
    <citation type="submission" date="2016-12" db="EMBL/GenBank/DDBJ databases">
        <authorList>
            <person name="Song W.-J."/>
            <person name="Kurnit D.M."/>
        </authorList>
    </citation>
    <scope>NUCLEOTIDE SEQUENCE [LARGE SCALE GENOMIC DNA]</scope>
    <source>
        <strain evidence="8 9">DSM 19599</strain>
    </source>
</reference>
<evidence type="ECO:0000256" key="5">
    <source>
        <dbReference type="ARBA" id="ARBA00023136"/>
    </source>
</evidence>
<gene>
    <name evidence="8" type="ORF">SAMN02745172_00895</name>
</gene>
<feature type="transmembrane region" description="Helical" evidence="6">
    <location>
        <begin position="122"/>
        <end position="141"/>
    </location>
</feature>
<keyword evidence="4 6" id="KW-1133">Transmembrane helix</keyword>
<evidence type="ECO:0000256" key="6">
    <source>
        <dbReference type="SAM" id="Phobius"/>
    </source>
</evidence>
<name>A0A1M7ZA43_9HYPH</name>
<accession>A0A1M7ZA43</accession>
<dbReference type="EMBL" id="FRXO01000001">
    <property type="protein sequence ID" value="SHO61785.1"/>
    <property type="molecule type" value="Genomic_DNA"/>
</dbReference>
<dbReference type="AlphaFoldDB" id="A0A1M7ZA43"/>
<dbReference type="InterPro" id="IPR037185">
    <property type="entry name" value="EmrE-like"/>
</dbReference>
<evidence type="ECO:0000256" key="3">
    <source>
        <dbReference type="ARBA" id="ARBA00022692"/>
    </source>
</evidence>
<feature type="transmembrane region" description="Helical" evidence="6">
    <location>
        <begin position="38"/>
        <end position="57"/>
    </location>
</feature>
<keyword evidence="9" id="KW-1185">Reference proteome</keyword>
<dbReference type="PANTHER" id="PTHR32322:SF2">
    <property type="entry name" value="EAMA DOMAIN-CONTAINING PROTEIN"/>
    <property type="match status" value="1"/>
</dbReference>
<evidence type="ECO:0000256" key="1">
    <source>
        <dbReference type="ARBA" id="ARBA00004141"/>
    </source>
</evidence>
<dbReference type="GO" id="GO:0016020">
    <property type="term" value="C:membrane"/>
    <property type="evidence" value="ECO:0007669"/>
    <property type="project" value="UniProtKB-SubCell"/>
</dbReference>
<feature type="transmembrane region" description="Helical" evidence="6">
    <location>
        <begin position="275"/>
        <end position="293"/>
    </location>
</feature>
<evidence type="ECO:0000313" key="8">
    <source>
        <dbReference type="EMBL" id="SHO61785.1"/>
    </source>
</evidence>
<feature type="transmembrane region" description="Helical" evidence="6">
    <location>
        <begin position="69"/>
        <end position="86"/>
    </location>
</feature>
<dbReference type="InterPro" id="IPR000620">
    <property type="entry name" value="EamA_dom"/>
</dbReference>
<sequence length="301" mass="31791">MSRNSVTVLLFVVIVVVWGLTWFAIHLQLGTVPMEVSILWRFTLAAVVLWGALAATGRLRRARLADHRWFFVLGVTLFSANFIFMYSATWFVASGVVSVVFTMATVFNALNQWLFLRRQPSLRTLAGAGLGLGGIALLFAHDIAGAGLGGTTVIGIGLALGGTYLFSLGNLASLRATAAGLDLPNAVARGMTWGAVLLAAVVLARGERFTIDLSPVYLASLVYLAVPGSVIGFLAYLSLVSRVGADKAAYATVLFPVLALAVSTAFEGYGWTPEAFVGLALVLAGNVVVFARLPTRRPAAA</sequence>
<comment type="similarity">
    <text evidence="2">Belongs to the EamA transporter family.</text>
</comment>
<evidence type="ECO:0000256" key="2">
    <source>
        <dbReference type="ARBA" id="ARBA00007362"/>
    </source>
</evidence>
<feature type="transmembrane region" description="Helical" evidence="6">
    <location>
        <begin position="216"/>
        <end position="237"/>
    </location>
</feature>
<evidence type="ECO:0000313" key="9">
    <source>
        <dbReference type="Proteomes" id="UP000186406"/>
    </source>
</evidence>
<dbReference type="PANTHER" id="PTHR32322">
    <property type="entry name" value="INNER MEMBRANE TRANSPORTER"/>
    <property type="match status" value="1"/>
</dbReference>
<dbReference type="SUPFAM" id="SSF103481">
    <property type="entry name" value="Multidrug resistance efflux transporter EmrE"/>
    <property type="match status" value="2"/>
</dbReference>
<proteinExistence type="inferred from homology"/>
<feature type="transmembrane region" description="Helical" evidence="6">
    <location>
        <begin position="7"/>
        <end position="26"/>
    </location>
</feature>
<dbReference type="Proteomes" id="UP000186406">
    <property type="component" value="Unassembled WGS sequence"/>
</dbReference>
<feature type="domain" description="EamA" evidence="7">
    <location>
        <begin position="8"/>
        <end position="139"/>
    </location>
</feature>
<evidence type="ECO:0000256" key="4">
    <source>
        <dbReference type="ARBA" id="ARBA00022989"/>
    </source>
</evidence>
<organism evidence="8 9">
    <name type="scientific">Pseudoxanthobacter soli DSM 19599</name>
    <dbReference type="NCBI Taxonomy" id="1123029"/>
    <lineage>
        <taxon>Bacteria</taxon>
        <taxon>Pseudomonadati</taxon>
        <taxon>Pseudomonadota</taxon>
        <taxon>Alphaproteobacteria</taxon>
        <taxon>Hyphomicrobiales</taxon>
        <taxon>Segnochrobactraceae</taxon>
        <taxon>Pseudoxanthobacter</taxon>
    </lineage>
</organism>
<dbReference type="InterPro" id="IPR050638">
    <property type="entry name" value="AA-Vitamin_Transporters"/>
</dbReference>
<dbReference type="Pfam" id="PF00892">
    <property type="entry name" value="EamA"/>
    <property type="match status" value="2"/>
</dbReference>